<evidence type="ECO:0000259" key="5">
    <source>
        <dbReference type="PROSITE" id="PS51634"/>
    </source>
</evidence>
<dbReference type="STRING" id="52838.A0A4S8II93"/>
<comment type="caution">
    <text evidence="6">The sequence shown here is derived from an EMBL/GenBank/DDBJ whole genome shotgun (WGS) entry which is preliminary data.</text>
</comment>
<feature type="compositionally biased region" description="Polar residues" evidence="4">
    <location>
        <begin position="662"/>
        <end position="671"/>
    </location>
</feature>
<protein>
    <recommendedName>
        <fullName evidence="5">CRC domain-containing protein</fullName>
    </recommendedName>
</protein>
<organism evidence="6 7">
    <name type="scientific">Musa balbisiana</name>
    <name type="common">Banana</name>
    <dbReference type="NCBI Taxonomy" id="52838"/>
    <lineage>
        <taxon>Eukaryota</taxon>
        <taxon>Viridiplantae</taxon>
        <taxon>Streptophyta</taxon>
        <taxon>Embryophyta</taxon>
        <taxon>Tracheophyta</taxon>
        <taxon>Spermatophyta</taxon>
        <taxon>Magnoliopsida</taxon>
        <taxon>Liliopsida</taxon>
        <taxon>Zingiberales</taxon>
        <taxon>Musaceae</taxon>
        <taxon>Musa</taxon>
    </lineage>
</organism>
<keyword evidence="3" id="KW-0539">Nucleus</keyword>
<feature type="compositionally biased region" description="Basic and acidic residues" evidence="4">
    <location>
        <begin position="286"/>
        <end position="300"/>
    </location>
</feature>
<name>A0A4S8II93_MUSBA</name>
<evidence type="ECO:0000313" key="6">
    <source>
        <dbReference type="EMBL" id="THU48041.1"/>
    </source>
</evidence>
<dbReference type="InterPro" id="IPR005172">
    <property type="entry name" value="CRC"/>
</dbReference>
<dbReference type="InterPro" id="IPR033467">
    <property type="entry name" value="Tesmin/TSO1-like_CXC"/>
</dbReference>
<feature type="domain" description="CRC" evidence="5">
    <location>
        <begin position="459"/>
        <end position="547"/>
    </location>
</feature>
<comment type="similarity">
    <text evidence="2">Belongs to the lin-54 family.</text>
</comment>
<gene>
    <name evidence="6" type="ORF">C4D60_Mb09t22040</name>
</gene>
<feature type="region of interest" description="Disordered" evidence="4">
    <location>
        <begin position="602"/>
        <end position="622"/>
    </location>
</feature>
<dbReference type="AlphaFoldDB" id="A0A4S8II93"/>
<dbReference type="Proteomes" id="UP000317650">
    <property type="component" value="Chromosome 9"/>
</dbReference>
<feature type="region of interest" description="Disordered" evidence="4">
    <location>
        <begin position="63"/>
        <end position="82"/>
    </location>
</feature>
<feature type="compositionally biased region" description="Low complexity" evidence="4">
    <location>
        <begin position="726"/>
        <end position="739"/>
    </location>
</feature>
<dbReference type="GO" id="GO:0005634">
    <property type="term" value="C:nucleus"/>
    <property type="evidence" value="ECO:0007669"/>
    <property type="project" value="UniProtKB-SubCell"/>
</dbReference>
<comment type="subcellular location">
    <subcellularLocation>
        <location evidence="1">Nucleus</location>
    </subcellularLocation>
</comment>
<proteinExistence type="inferred from homology"/>
<dbReference type="PANTHER" id="PTHR46159">
    <property type="entry name" value="PROTEIN TESMIN/TSO1-LIKE CXC 2"/>
    <property type="match status" value="1"/>
</dbReference>
<evidence type="ECO:0000256" key="3">
    <source>
        <dbReference type="ARBA" id="ARBA00023242"/>
    </source>
</evidence>
<dbReference type="InterPro" id="IPR044522">
    <property type="entry name" value="TSO1-like"/>
</dbReference>
<evidence type="ECO:0000256" key="1">
    <source>
        <dbReference type="ARBA" id="ARBA00004123"/>
    </source>
</evidence>
<dbReference type="SMART" id="SM01114">
    <property type="entry name" value="CXC"/>
    <property type="match status" value="1"/>
</dbReference>
<dbReference type="PANTHER" id="PTHR46159:SF12">
    <property type="entry name" value="PROTEIN TESMIN_TSO1-LIKE CXC 3-RELATED"/>
    <property type="match status" value="1"/>
</dbReference>
<evidence type="ECO:0000313" key="7">
    <source>
        <dbReference type="Proteomes" id="UP000317650"/>
    </source>
</evidence>
<dbReference type="PROSITE" id="PS51634">
    <property type="entry name" value="CRC"/>
    <property type="match status" value="1"/>
</dbReference>
<evidence type="ECO:0000256" key="4">
    <source>
        <dbReference type="SAM" id="MobiDB-lite"/>
    </source>
</evidence>
<feature type="region of interest" description="Disordered" evidence="4">
    <location>
        <begin position="711"/>
        <end position="739"/>
    </location>
</feature>
<evidence type="ECO:0000256" key="2">
    <source>
        <dbReference type="ARBA" id="ARBA00007267"/>
    </source>
</evidence>
<dbReference type="GO" id="GO:0003700">
    <property type="term" value="F:DNA-binding transcription factor activity"/>
    <property type="evidence" value="ECO:0007669"/>
    <property type="project" value="InterPro"/>
</dbReference>
<sequence length="739" mass="81206">METPQRGKTGGASLSKFEDSPVFNFINNLSPIRPVKSTDSAHIAHTYQSLNFASLSSIFSSPHANPPRVTRNLTGPPSTDLSRREEFLDNVGESSLCSEVSDVVRPSRFTCTTQDNCNITCSFNEAAIDPPEHCPILPSTLPQSSQYDSGSPEHNTKMKFELDLGQAPAELVPFVQNDIDRQNILFTMETGVQENHPLELNKDEVEGVQENLIFDDAEDMLIFDSFMEPEVHERVSEEVIGNDVTSFVSLLSNYTENVDQLQKTQPDIPHGPCVQDITQDLQLKCSEDSRKKKPETEHGKKMLSVTHQNQVDDRKQHGIHRRCLVFEVAGISQRNIYGDSSHNQSTTLPSKSRNIFDANLKPAISPSLCAFPGIGLHLNALATTSMDRMVKNETLAPGKQLITMPCPIDPFASATTGRNSPQKSLAIEADLLTSGEIEDLQVTYDTAAKDISLGNCEELSQGSPKKKSYCECFAAGVYCSEPCSCQGCFNKPIHEETVLATRKQIESRNPLAFAPKVIRTSEAGVEMRFGVGCSISCRCEGCKNAFGRKEGVGEIEHVEEETDAYDKEKEGLDDGPQIAKVQIDERNSFGNILPITPHQSCRRSIKLPSSSSAKPPRVSKLSIGRSPGLYGSHILWKSEILLSQDKSENKINANFEDDTPTILKSNASPTTGIKIASPNRKRVSPPHIGVGLSPPNRRSCRKLILKSIPPFPSLDNDDASTEHPLSYSRNSSFSSSTVT</sequence>
<accession>A0A4S8II93</accession>
<feature type="region of interest" description="Disordered" evidence="4">
    <location>
        <begin position="659"/>
        <end position="695"/>
    </location>
</feature>
<dbReference type="EMBL" id="PYDT01000010">
    <property type="protein sequence ID" value="THU48041.1"/>
    <property type="molecule type" value="Genomic_DNA"/>
</dbReference>
<keyword evidence="7" id="KW-1185">Reference proteome</keyword>
<dbReference type="Pfam" id="PF03638">
    <property type="entry name" value="TCR"/>
    <property type="match status" value="1"/>
</dbReference>
<feature type="region of interest" description="Disordered" evidence="4">
    <location>
        <begin position="286"/>
        <end position="314"/>
    </location>
</feature>
<feature type="compositionally biased region" description="Polar residues" evidence="4">
    <location>
        <begin position="71"/>
        <end position="80"/>
    </location>
</feature>
<reference evidence="6 7" key="1">
    <citation type="journal article" date="2019" name="Nat. Plants">
        <title>Genome sequencing of Musa balbisiana reveals subgenome evolution and function divergence in polyploid bananas.</title>
        <authorList>
            <person name="Yao X."/>
        </authorList>
    </citation>
    <scope>NUCLEOTIDE SEQUENCE [LARGE SCALE GENOMIC DNA]</scope>
    <source>
        <strain evidence="7">cv. DH-PKW</strain>
        <tissue evidence="6">Leaves</tissue>
    </source>
</reference>